<evidence type="ECO:0008006" key="7">
    <source>
        <dbReference type="Google" id="ProtNLM"/>
    </source>
</evidence>
<evidence type="ECO:0000313" key="5">
    <source>
        <dbReference type="EMBL" id="KKB47733.1"/>
    </source>
</evidence>
<dbReference type="GeneID" id="69981206"/>
<dbReference type="InterPro" id="IPR051159">
    <property type="entry name" value="Hexapeptide_acetyltransf"/>
</dbReference>
<accession>A0A0F5IQH0</accession>
<evidence type="ECO:0000256" key="4">
    <source>
        <dbReference type="ARBA" id="ARBA00023315"/>
    </source>
</evidence>
<keyword evidence="3" id="KW-0677">Repeat</keyword>
<dbReference type="PROSITE" id="PS00101">
    <property type="entry name" value="HEXAPEP_TRANSFERASES"/>
    <property type="match status" value="1"/>
</dbReference>
<keyword evidence="2" id="KW-0808">Transferase</keyword>
<dbReference type="InterPro" id="IPR018357">
    <property type="entry name" value="Hexapep_transf_CS"/>
</dbReference>
<dbReference type="SUPFAM" id="SSF51161">
    <property type="entry name" value="Trimeric LpxA-like enzymes"/>
    <property type="match status" value="1"/>
</dbReference>
<comment type="caution">
    <text evidence="5">The sequence shown here is derived from an EMBL/GenBank/DDBJ whole genome shotgun (WGS) entry which is preliminary data.</text>
</comment>
<evidence type="ECO:0000256" key="3">
    <source>
        <dbReference type="ARBA" id="ARBA00022737"/>
    </source>
</evidence>
<gene>
    <name evidence="5" type="ORF">HMPREF1535_04590</name>
</gene>
<evidence type="ECO:0000313" key="6">
    <source>
        <dbReference type="Proteomes" id="UP000033047"/>
    </source>
</evidence>
<dbReference type="InterPro" id="IPR001451">
    <property type="entry name" value="Hexapep"/>
</dbReference>
<dbReference type="Proteomes" id="UP000033047">
    <property type="component" value="Unassembled WGS sequence"/>
</dbReference>
<proteinExistence type="inferred from homology"/>
<dbReference type="InterPro" id="IPR011004">
    <property type="entry name" value="Trimer_LpxA-like_sf"/>
</dbReference>
<comment type="similarity">
    <text evidence="1">Belongs to the transferase hexapeptide repeat family.</text>
</comment>
<sequence length="208" mass="22764">MKFFLTIIFRGINRIKCLFFINIMPSINRIKLQAFGIEYNKNCRIMAPCTIITGRTSQVSIGKNFRLVSSDLINPLCKNKACINVSENACLLIGDNCGMSSPTIWVQKSVKIGNNVNFGGGCLLFDTDAHSLNYLHRRNGITDMANRIDKEIIIDDDVLVGANTIILKGVHIGARSVIGAGSVVTKDIPEDSIVAGNPAKVIKKINLI</sequence>
<protein>
    <recommendedName>
        <fullName evidence="7">Acyltransferase</fullName>
    </recommendedName>
</protein>
<evidence type="ECO:0000256" key="2">
    <source>
        <dbReference type="ARBA" id="ARBA00022679"/>
    </source>
</evidence>
<dbReference type="STRING" id="927665.HMPREF1535_04590"/>
<dbReference type="Pfam" id="PF14602">
    <property type="entry name" value="Hexapep_2"/>
    <property type="match status" value="1"/>
</dbReference>
<reference evidence="5 6" key="1">
    <citation type="submission" date="2013-04" db="EMBL/GenBank/DDBJ databases">
        <title>The Genome Sequence of Parabacteroides goldsteinii DSM 19448.</title>
        <authorList>
            <consortium name="The Broad Institute Genomics Platform"/>
            <person name="Earl A."/>
            <person name="Ward D."/>
            <person name="Feldgarden M."/>
            <person name="Gevers D."/>
            <person name="Martens E."/>
            <person name="Sakamoto M."/>
            <person name="Benno Y."/>
            <person name="Song Y."/>
            <person name="Liu C."/>
            <person name="Lee J."/>
            <person name="Bolanos M."/>
            <person name="Vaisanen M.L."/>
            <person name="Finegold S.M."/>
            <person name="Walker B."/>
            <person name="Young S."/>
            <person name="Zeng Q."/>
            <person name="Gargeya S."/>
            <person name="Fitzgerald M."/>
            <person name="Haas B."/>
            <person name="Abouelleil A."/>
            <person name="Allen A.W."/>
            <person name="Alvarado L."/>
            <person name="Arachchi H.M."/>
            <person name="Berlin A.M."/>
            <person name="Chapman S.B."/>
            <person name="Gainer-Dewar J."/>
            <person name="Goldberg J."/>
            <person name="Griggs A."/>
            <person name="Gujja S."/>
            <person name="Hansen M."/>
            <person name="Howarth C."/>
            <person name="Imamovic A."/>
            <person name="Ireland A."/>
            <person name="Larimer J."/>
            <person name="McCowan C."/>
            <person name="Murphy C."/>
            <person name="Pearson M."/>
            <person name="Poon T.W."/>
            <person name="Priest M."/>
            <person name="Roberts A."/>
            <person name="Saif S."/>
            <person name="Shea T."/>
            <person name="Sisk P."/>
            <person name="Sykes S."/>
            <person name="Wortman J."/>
            <person name="Nusbaum C."/>
            <person name="Birren B."/>
        </authorList>
    </citation>
    <scope>NUCLEOTIDE SEQUENCE [LARGE SCALE GENOMIC DNA]</scope>
    <source>
        <strain evidence="5 6">DSM 19448</strain>
    </source>
</reference>
<dbReference type="PANTHER" id="PTHR23416:SF23">
    <property type="entry name" value="ACETYLTRANSFERASE C18B11.09C-RELATED"/>
    <property type="match status" value="1"/>
</dbReference>
<dbReference type="GO" id="GO:0008374">
    <property type="term" value="F:O-acyltransferase activity"/>
    <property type="evidence" value="ECO:0007669"/>
    <property type="project" value="TreeGrafter"/>
</dbReference>
<dbReference type="AlphaFoldDB" id="A0A0F5IQH0"/>
<evidence type="ECO:0000256" key="1">
    <source>
        <dbReference type="ARBA" id="ARBA00007274"/>
    </source>
</evidence>
<dbReference type="EMBL" id="AQHV01000025">
    <property type="protein sequence ID" value="KKB47733.1"/>
    <property type="molecule type" value="Genomic_DNA"/>
</dbReference>
<dbReference type="PANTHER" id="PTHR23416">
    <property type="entry name" value="SIALIC ACID SYNTHASE-RELATED"/>
    <property type="match status" value="1"/>
</dbReference>
<dbReference type="CDD" id="cd04647">
    <property type="entry name" value="LbH_MAT_like"/>
    <property type="match status" value="1"/>
</dbReference>
<dbReference type="HOGENOM" id="CLU_051638_7_1_10"/>
<dbReference type="RefSeq" id="WP_046147529.1">
    <property type="nucleotide sequence ID" value="NZ_KQ033913.1"/>
</dbReference>
<keyword evidence="4" id="KW-0012">Acyltransferase</keyword>
<dbReference type="PATRIC" id="fig|927665.4.peg.4710"/>
<name>A0A0F5IQH0_9BACT</name>
<dbReference type="Gene3D" id="2.160.10.10">
    <property type="entry name" value="Hexapeptide repeat proteins"/>
    <property type="match status" value="1"/>
</dbReference>
<organism evidence="5 6">
    <name type="scientific">Parabacteroides goldsteinii DSM 19448 = WAL 12034</name>
    <dbReference type="NCBI Taxonomy" id="927665"/>
    <lineage>
        <taxon>Bacteria</taxon>
        <taxon>Pseudomonadati</taxon>
        <taxon>Bacteroidota</taxon>
        <taxon>Bacteroidia</taxon>
        <taxon>Bacteroidales</taxon>
        <taxon>Tannerellaceae</taxon>
        <taxon>Parabacteroides</taxon>
    </lineage>
</organism>